<accession>A0A1H8PR08</accession>
<dbReference type="EMBL" id="FOCV01000017">
    <property type="protein sequence ID" value="SEO43963.1"/>
    <property type="molecule type" value="Genomic_DNA"/>
</dbReference>
<comment type="similarity">
    <text evidence="2">Belongs to the VirD4/TraG family.</text>
</comment>
<reference evidence="9" key="3">
    <citation type="submission" date="2016-10" db="EMBL/GenBank/DDBJ databases">
        <authorList>
            <person name="de Groot N.N."/>
        </authorList>
    </citation>
    <scope>NUCLEOTIDE SEQUENCE [LARGE SCALE GENOMIC DNA]</scope>
    <source>
        <strain evidence="9">CCBAU85039</strain>
    </source>
</reference>
<dbReference type="RefSeq" id="WP_072377152.1">
    <property type="nucleotide sequence ID" value="NZ_FNXB01000017.1"/>
</dbReference>
<keyword evidence="7 8" id="KW-0472">Membrane</keyword>
<dbReference type="OrthoDB" id="9759295at2"/>
<sequence>MNRLASAGAAFASMLRAAIRDPLWAMLALATAPIRHAEYLVKTVIGFVVIVLITGFGLQYLLHDLAGIEKGEFLWHIGNIAFTLFVLLVLFRLISTPLINHFGYLESDTHGTARFASKSDVAALTRATAGKGLLIGRDPKSGKLIHYGGQSHLLTIAPTRTGKGVGTIIPNLLTADRSVICIDPKGENAKIARRARRAFGPVHVLDPFGVTSEPTAAFNPLDGVDSESLDVAEDASTLAEALVYDEPGMAGEAHWNEEAKALIAGILLMIVMRKTSSQRNLPTLRAYLTQPPEDFAALLRRMQEISEAEGLIARAANRHLGKSDREAAGVLSAAQRHTHFLDSPRMTRVLGRSDFCFADLKKDNGTVFLVLPPDRLSTYSRWLRLLVTQGLLDMARTMDKPGLPVLYILDEFASLGHLPAVERAMGLMAGYGVQLWPILQDIHQLRATYGQRAGTFLSNAGVLQVFGVNDNDSARLVSDLLGQETVVFQTMGRAPDVEKSGLSFSEQHVARPLLTPDEVRNLPRDAVLLFLAGQHPIIGRKLHYYRDPEFKWKFDPQ</sequence>
<dbReference type="GO" id="GO:0005886">
    <property type="term" value="C:plasma membrane"/>
    <property type="evidence" value="ECO:0007669"/>
    <property type="project" value="UniProtKB-SubCell"/>
</dbReference>
<reference evidence="11" key="2">
    <citation type="submission" date="2016-10" db="EMBL/GenBank/DDBJ databases">
        <authorList>
            <person name="Wibberg D."/>
        </authorList>
    </citation>
    <scope>NUCLEOTIDE SEQUENCE [LARGE SCALE GENOMIC DNA]</scope>
</reference>
<dbReference type="EMBL" id="FNXB01000017">
    <property type="protein sequence ID" value="SEH98558.1"/>
    <property type="molecule type" value="Genomic_DNA"/>
</dbReference>
<keyword evidence="5" id="KW-0184">Conjugation</keyword>
<proteinExistence type="inferred from homology"/>
<dbReference type="Proteomes" id="UP000198939">
    <property type="component" value="Unassembled WGS sequence"/>
</dbReference>
<dbReference type="Pfam" id="PF02534">
    <property type="entry name" value="T4SS-DNA_transf"/>
    <property type="match status" value="1"/>
</dbReference>
<dbReference type="STRING" id="501024.RTCCBAU85039_3501"/>
<reference evidence="10 12" key="1">
    <citation type="submission" date="2016-10" db="EMBL/GenBank/DDBJ databases">
        <authorList>
            <person name="Varghese N."/>
            <person name="Submissions S."/>
        </authorList>
    </citation>
    <scope>NUCLEOTIDE SEQUENCE [LARGE SCALE GENOMIC DNA]</scope>
    <source>
        <strain evidence="10 12">CGMCC 1.7071</strain>
    </source>
</reference>
<dbReference type="PANTHER" id="PTHR37937:SF1">
    <property type="entry name" value="CONJUGATIVE TRANSFER: DNA TRANSPORT"/>
    <property type="match status" value="1"/>
</dbReference>
<evidence type="ECO:0000256" key="5">
    <source>
        <dbReference type="ARBA" id="ARBA00022971"/>
    </source>
</evidence>
<keyword evidence="6 8" id="KW-1133">Transmembrane helix</keyword>
<evidence type="ECO:0000256" key="8">
    <source>
        <dbReference type="SAM" id="Phobius"/>
    </source>
</evidence>
<evidence type="ECO:0000256" key="2">
    <source>
        <dbReference type="ARBA" id="ARBA00008806"/>
    </source>
</evidence>
<name>A0A1H8PR08_9HYPH</name>
<dbReference type="InterPro" id="IPR027417">
    <property type="entry name" value="P-loop_NTPase"/>
</dbReference>
<evidence type="ECO:0000313" key="9">
    <source>
        <dbReference type="EMBL" id="SEH98558.1"/>
    </source>
</evidence>
<feature type="transmembrane region" description="Helical" evidence="8">
    <location>
        <begin position="44"/>
        <end position="62"/>
    </location>
</feature>
<evidence type="ECO:0000313" key="10">
    <source>
        <dbReference type="EMBL" id="SEO43963.1"/>
    </source>
</evidence>
<comment type="subcellular location">
    <subcellularLocation>
        <location evidence="1">Cell membrane</location>
        <topology evidence="1">Multi-pass membrane protein</topology>
    </subcellularLocation>
</comment>
<evidence type="ECO:0000256" key="3">
    <source>
        <dbReference type="ARBA" id="ARBA00022475"/>
    </source>
</evidence>
<dbReference type="InterPro" id="IPR003688">
    <property type="entry name" value="TraG/VirD4"/>
</dbReference>
<dbReference type="Proteomes" id="UP000183063">
    <property type="component" value="Unassembled WGS sequence"/>
</dbReference>
<evidence type="ECO:0000256" key="4">
    <source>
        <dbReference type="ARBA" id="ARBA00022692"/>
    </source>
</evidence>
<evidence type="ECO:0000313" key="12">
    <source>
        <dbReference type="Proteomes" id="UP000198939"/>
    </source>
</evidence>
<dbReference type="PANTHER" id="PTHR37937">
    <property type="entry name" value="CONJUGATIVE TRANSFER: DNA TRANSPORT"/>
    <property type="match status" value="1"/>
</dbReference>
<protein>
    <submittedName>
        <fullName evidence="9">Conjugal transfer protein TraG</fullName>
    </submittedName>
    <submittedName>
        <fullName evidence="10">Type IV secretion system protein VirD4</fullName>
    </submittedName>
</protein>
<evidence type="ECO:0000256" key="7">
    <source>
        <dbReference type="ARBA" id="ARBA00023136"/>
    </source>
</evidence>
<evidence type="ECO:0000256" key="1">
    <source>
        <dbReference type="ARBA" id="ARBA00004651"/>
    </source>
</evidence>
<evidence type="ECO:0000313" key="11">
    <source>
        <dbReference type="Proteomes" id="UP000183063"/>
    </source>
</evidence>
<dbReference type="Gene3D" id="3.40.50.300">
    <property type="entry name" value="P-loop containing nucleotide triphosphate hydrolases"/>
    <property type="match status" value="1"/>
</dbReference>
<dbReference type="InterPro" id="IPR051539">
    <property type="entry name" value="T4SS-coupling_protein"/>
</dbReference>
<organism evidence="9 11">
    <name type="scientific">Rhizobium tibeticum</name>
    <dbReference type="NCBI Taxonomy" id="501024"/>
    <lineage>
        <taxon>Bacteria</taxon>
        <taxon>Pseudomonadati</taxon>
        <taxon>Pseudomonadota</taxon>
        <taxon>Alphaproteobacteria</taxon>
        <taxon>Hyphomicrobiales</taxon>
        <taxon>Rhizobiaceae</taxon>
        <taxon>Rhizobium/Agrobacterium group</taxon>
        <taxon>Rhizobium</taxon>
    </lineage>
</organism>
<gene>
    <name evidence="9" type="primary">traG_1</name>
    <name evidence="9" type="ORF">RTCCBAU85039_3501</name>
    <name evidence="10" type="ORF">SAMN05216228_101762</name>
</gene>
<dbReference type="AlphaFoldDB" id="A0A1H8PR08"/>
<dbReference type="CDD" id="cd01127">
    <property type="entry name" value="TrwB_TraG_TraD_VirD4"/>
    <property type="match status" value="2"/>
</dbReference>
<keyword evidence="12" id="KW-1185">Reference proteome</keyword>
<keyword evidence="4 8" id="KW-0812">Transmembrane</keyword>
<keyword evidence="3" id="KW-1003">Cell membrane</keyword>
<evidence type="ECO:0000256" key="6">
    <source>
        <dbReference type="ARBA" id="ARBA00022989"/>
    </source>
</evidence>
<dbReference type="SUPFAM" id="SSF52540">
    <property type="entry name" value="P-loop containing nucleoside triphosphate hydrolases"/>
    <property type="match status" value="1"/>
</dbReference>
<feature type="transmembrane region" description="Helical" evidence="8">
    <location>
        <begin position="74"/>
        <end position="94"/>
    </location>
</feature>